<evidence type="ECO:0000313" key="2">
    <source>
        <dbReference type="EMBL" id="TFL03408.1"/>
    </source>
</evidence>
<dbReference type="AlphaFoldDB" id="A0A5C3QPV6"/>
<evidence type="ECO:0000256" key="1">
    <source>
        <dbReference type="SAM" id="SignalP"/>
    </source>
</evidence>
<keyword evidence="3" id="KW-1185">Reference proteome</keyword>
<feature type="signal peptide" evidence="1">
    <location>
        <begin position="1"/>
        <end position="23"/>
    </location>
</feature>
<reference evidence="2 3" key="1">
    <citation type="journal article" date="2019" name="Nat. Ecol. Evol.">
        <title>Megaphylogeny resolves global patterns of mushroom evolution.</title>
        <authorList>
            <person name="Varga T."/>
            <person name="Krizsan K."/>
            <person name="Foldi C."/>
            <person name="Dima B."/>
            <person name="Sanchez-Garcia M."/>
            <person name="Sanchez-Ramirez S."/>
            <person name="Szollosi G.J."/>
            <person name="Szarkandi J.G."/>
            <person name="Papp V."/>
            <person name="Albert L."/>
            <person name="Andreopoulos W."/>
            <person name="Angelini C."/>
            <person name="Antonin V."/>
            <person name="Barry K.W."/>
            <person name="Bougher N.L."/>
            <person name="Buchanan P."/>
            <person name="Buyck B."/>
            <person name="Bense V."/>
            <person name="Catcheside P."/>
            <person name="Chovatia M."/>
            <person name="Cooper J."/>
            <person name="Damon W."/>
            <person name="Desjardin D."/>
            <person name="Finy P."/>
            <person name="Geml J."/>
            <person name="Haridas S."/>
            <person name="Hughes K."/>
            <person name="Justo A."/>
            <person name="Karasinski D."/>
            <person name="Kautmanova I."/>
            <person name="Kiss B."/>
            <person name="Kocsube S."/>
            <person name="Kotiranta H."/>
            <person name="LaButti K.M."/>
            <person name="Lechner B.E."/>
            <person name="Liimatainen K."/>
            <person name="Lipzen A."/>
            <person name="Lukacs Z."/>
            <person name="Mihaltcheva S."/>
            <person name="Morgado L.N."/>
            <person name="Niskanen T."/>
            <person name="Noordeloos M.E."/>
            <person name="Ohm R.A."/>
            <person name="Ortiz-Santana B."/>
            <person name="Ovrebo C."/>
            <person name="Racz N."/>
            <person name="Riley R."/>
            <person name="Savchenko A."/>
            <person name="Shiryaev A."/>
            <person name="Soop K."/>
            <person name="Spirin V."/>
            <person name="Szebenyi C."/>
            <person name="Tomsovsky M."/>
            <person name="Tulloss R.E."/>
            <person name="Uehling J."/>
            <person name="Grigoriev I.V."/>
            <person name="Vagvolgyi C."/>
            <person name="Papp T."/>
            <person name="Martin F.M."/>
            <person name="Miettinen O."/>
            <person name="Hibbett D.S."/>
            <person name="Nagy L.G."/>
        </authorList>
    </citation>
    <scope>NUCLEOTIDE SEQUENCE [LARGE SCALE GENOMIC DNA]</scope>
    <source>
        <strain evidence="2 3">CBS 309.79</strain>
    </source>
</reference>
<dbReference type="Proteomes" id="UP000305067">
    <property type="component" value="Unassembled WGS sequence"/>
</dbReference>
<proteinExistence type="predicted"/>
<protein>
    <submittedName>
        <fullName evidence="2">Uncharacterized protein</fullName>
    </submittedName>
</protein>
<name>A0A5C3QPV6_9AGAR</name>
<keyword evidence="1" id="KW-0732">Signal</keyword>
<dbReference type="EMBL" id="ML178820">
    <property type="protein sequence ID" value="TFL03408.1"/>
    <property type="molecule type" value="Genomic_DNA"/>
</dbReference>
<sequence>MKFPSLITSVLCIALASFSRSSATELLSRQSQDNCAGGGGLITALRYQLQVSPNGRFPFKYTPCAWCIRGTVAEAVLLTVWLTHRPVDNSHLNPTGGITPGPGNMVLWKYGQYTQPVWEGAWEAGDQSPKTLTMPDFTSLGIVPNAIWLSVIEIAHSCQTGRYHSSCFSRIWARTGLILATGR</sequence>
<organism evidence="2 3">
    <name type="scientific">Pterulicium gracile</name>
    <dbReference type="NCBI Taxonomy" id="1884261"/>
    <lineage>
        <taxon>Eukaryota</taxon>
        <taxon>Fungi</taxon>
        <taxon>Dikarya</taxon>
        <taxon>Basidiomycota</taxon>
        <taxon>Agaricomycotina</taxon>
        <taxon>Agaricomycetes</taxon>
        <taxon>Agaricomycetidae</taxon>
        <taxon>Agaricales</taxon>
        <taxon>Pleurotineae</taxon>
        <taxon>Pterulaceae</taxon>
        <taxon>Pterulicium</taxon>
    </lineage>
</organism>
<gene>
    <name evidence="2" type="ORF">BDV98DRAFT_581382</name>
</gene>
<evidence type="ECO:0000313" key="3">
    <source>
        <dbReference type="Proteomes" id="UP000305067"/>
    </source>
</evidence>
<feature type="chain" id="PRO_5023062376" evidence="1">
    <location>
        <begin position="24"/>
        <end position="183"/>
    </location>
</feature>
<accession>A0A5C3QPV6</accession>